<sequence length="311" mass="37307">MERIRINIRKLKQVLKRIMYKVKSLAYIYIYIRTLNIKLRSFCRKRQIFDCFTFFQELELLDLRFSEYYDCVDYFVIVEAKKTFTGNPHEPVFEKNKERFKKYLDKVIYVLLDTLPENTPDNIWIAESFQRNAILQGLQNKAKIGDIVLLSDIDEFWNKNKLSDLLVDFYPKVFEQNLYYYYVNLKSYIKWRGSCYAPYGLFKTMQDMRNFARFAPIANNHIIKNGGWHYTYQGGLKAINAKLKNLSDIHTVYSKIGSEEEITKKIKGGKCLWDPNTEYQYIDYDKEREGPESISEFIKKYPAFYLQNKER</sequence>
<comment type="caution">
    <text evidence="1">The sequence shown here is derived from an EMBL/GenBank/DDBJ whole genome shotgun (WGS) entry which is preliminary data.</text>
</comment>
<evidence type="ECO:0000313" key="1">
    <source>
        <dbReference type="EMBL" id="ERJ94480.1"/>
    </source>
</evidence>
<reference evidence="1 2" key="1">
    <citation type="submission" date="2013-08" db="EMBL/GenBank/DDBJ databases">
        <authorList>
            <person name="Weinstock G."/>
            <person name="Sodergren E."/>
            <person name="Wylie T."/>
            <person name="Fulton L."/>
            <person name="Fulton R."/>
            <person name="Fronick C."/>
            <person name="O'Laughlin M."/>
            <person name="Godfrey J."/>
            <person name="Miner T."/>
            <person name="Herter B."/>
            <person name="Appelbaum E."/>
            <person name="Cordes M."/>
            <person name="Lek S."/>
            <person name="Wollam A."/>
            <person name="Pepin K.H."/>
            <person name="Palsikar V.B."/>
            <person name="Mitreva M."/>
            <person name="Wilson R.K."/>
        </authorList>
    </citation>
    <scope>NUCLEOTIDE SEQUENCE [LARGE SCALE GENOMIC DNA]</scope>
    <source>
        <strain evidence="1 2">ATCC 700332</strain>
    </source>
</reference>
<protein>
    <submittedName>
        <fullName evidence="1">Tau and MAP protein, tubulin-binding repeat protein</fullName>
    </submittedName>
</protein>
<dbReference type="EMBL" id="AWVH01000002">
    <property type="protein sequence ID" value="ERJ94480.1"/>
    <property type="molecule type" value="Genomic_DNA"/>
</dbReference>
<dbReference type="InterPro" id="IPR006813">
    <property type="entry name" value="Glyco_trans_17"/>
</dbReference>
<dbReference type="Pfam" id="PF04724">
    <property type="entry name" value="Glyco_transf_17"/>
    <property type="match status" value="1"/>
</dbReference>
<dbReference type="Proteomes" id="UP000016649">
    <property type="component" value="Unassembled WGS sequence"/>
</dbReference>
<evidence type="ECO:0000313" key="2">
    <source>
        <dbReference type="Proteomes" id="UP000016649"/>
    </source>
</evidence>
<dbReference type="PANTHER" id="PTHR12224:SF0">
    <property type="entry name" value="BETA-1,4-MANNOSYL-GLYCOPROTEIN 4-BETA-N-ACETYLGLUCOSAMINYLTRANSFERASE"/>
    <property type="match status" value="1"/>
</dbReference>
<accession>A0ABN0P1R2</accession>
<proteinExistence type="predicted"/>
<organism evidence="1 2">
    <name type="scientific">Treponema lecithinolyticum ATCC 700332</name>
    <dbReference type="NCBI Taxonomy" id="1321815"/>
    <lineage>
        <taxon>Bacteria</taxon>
        <taxon>Pseudomonadati</taxon>
        <taxon>Spirochaetota</taxon>
        <taxon>Spirochaetia</taxon>
        <taxon>Spirochaetales</taxon>
        <taxon>Treponemataceae</taxon>
        <taxon>Treponema</taxon>
    </lineage>
</organism>
<name>A0ABN0P1R2_TRELE</name>
<dbReference type="PANTHER" id="PTHR12224">
    <property type="entry name" value="BETA-1,4-MANNOSYL-GLYCOPROTEIN BETA-1,4-N-ACETYLGLUCOSAMINYL-TRANSFERASE"/>
    <property type="match status" value="1"/>
</dbReference>
<keyword evidence="2" id="KW-1185">Reference proteome</keyword>
<dbReference type="RefSeq" id="WP_021685986.1">
    <property type="nucleotide sequence ID" value="NZ_KI260552.1"/>
</dbReference>
<gene>
    <name evidence="1" type="ORF">HMPREF9193_00013</name>
</gene>